<evidence type="ECO:0000313" key="3">
    <source>
        <dbReference type="EMBL" id="CAD9618523.1"/>
    </source>
</evidence>
<keyword evidence="1" id="KW-0040">ANK repeat</keyword>
<dbReference type="InterPro" id="IPR002110">
    <property type="entry name" value="Ankyrin_rpt"/>
</dbReference>
<dbReference type="SUPFAM" id="SSF48403">
    <property type="entry name" value="Ankyrin repeat"/>
    <property type="match status" value="1"/>
</dbReference>
<feature type="compositionally biased region" description="Basic and acidic residues" evidence="2">
    <location>
        <begin position="209"/>
        <end position="225"/>
    </location>
</feature>
<dbReference type="InterPro" id="IPR036770">
    <property type="entry name" value="Ankyrin_rpt-contain_sf"/>
</dbReference>
<protein>
    <submittedName>
        <fullName evidence="3">Uncharacterized protein</fullName>
    </submittedName>
</protein>
<dbReference type="PROSITE" id="PS50088">
    <property type="entry name" value="ANK_REPEAT"/>
    <property type="match status" value="1"/>
</dbReference>
<reference evidence="3" key="1">
    <citation type="submission" date="2021-01" db="EMBL/GenBank/DDBJ databases">
        <authorList>
            <person name="Corre E."/>
            <person name="Pelletier E."/>
            <person name="Niang G."/>
            <person name="Scheremetjew M."/>
            <person name="Finn R."/>
            <person name="Kale V."/>
            <person name="Holt S."/>
            <person name="Cochrane G."/>
            <person name="Meng A."/>
            <person name="Brown T."/>
            <person name="Cohen L."/>
        </authorList>
    </citation>
    <scope>NUCLEOTIDE SEQUENCE</scope>
    <source>
        <strain evidence="3">RCC3387</strain>
    </source>
</reference>
<dbReference type="Pfam" id="PF00023">
    <property type="entry name" value="Ank"/>
    <property type="match status" value="1"/>
</dbReference>
<proteinExistence type="predicted"/>
<evidence type="ECO:0000256" key="2">
    <source>
        <dbReference type="SAM" id="MobiDB-lite"/>
    </source>
</evidence>
<accession>A0A6U6QKQ5</accession>
<sequence>MGRTPLHVAAESRSLNATQALLAAEGIDVNAMDLLVRTPLNFAGVGGVAEALLVAGAHRTQVPGASVRFDLAQDMFAQAFNELYIPEEKRLRILGRVTFVNGGQAQEGHDAGGLRRDFVSRLAEGLRGRVLKDVYEDTTWRLLPVRFYDGGQGRFNEVPPSDDEDKLRFFGAVLAQFFLLDETAKSNFLPFALDVQIYRALAEGSVSKPEGKAGKPSEPKGEGRALGDCESVAALLGDPENALGRLGPYNRSQEDYNNGGKTEWGHLAPNGTKETDDVDFEQLGDVLGEACARFWANAWEKPMNLVLEGWEAQFANPRSGLQFNKTLEEFATFLRAQTERPGKVDLGSLAGALSVQGGLAGLPEDQVKRTFMDALNHIREESGEDRLRSFLRFWTGSPHVDTTETYVLQMIHQESGFVVAHTCGFQADIPVGLFRAGREPKLVETLLKSVALSGTGFERI</sequence>
<dbReference type="Gene3D" id="1.25.40.20">
    <property type="entry name" value="Ankyrin repeat-containing domain"/>
    <property type="match status" value="1"/>
</dbReference>
<dbReference type="AlphaFoldDB" id="A0A6U6QKQ5"/>
<organism evidence="3">
    <name type="scientific">Zooxanthella nutricula</name>
    <dbReference type="NCBI Taxonomy" id="1333877"/>
    <lineage>
        <taxon>Eukaryota</taxon>
        <taxon>Sar</taxon>
        <taxon>Alveolata</taxon>
        <taxon>Dinophyceae</taxon>
        <taxon>Peridiniales</taxon>
        <taxon>Peridiniales incertae sedis</taxon>
        <taxon>Zooxanthella</taxon>
    </lineage>
</organism>
<dbReference type="EMBL" id="HBGW01069096">
    <property type="protein sequence ID" value="CAD9618523.1"/>
    <property type="molecule type" value="Transcribed_RNA"/>
</dbReference>
<dbReference type="PROSITE" id="PS50297">
    <property type="entry name" value="ANK_REP_REGION"/>
    <property type="match status" value="1"/>
</dbReference>
<evidence type="ECO:0000256" key="1">
    <source>
        <dbReference type="PROSITE-ProRule" id="PRU00023"/>
    </source>
</evidence>
<feature type="repeat" description="ANK" evidence="1">
    <location>
        <begin position="1"/>
        <end position="34"/>
    </location>
</feature>
<gene>
    <name evidence="3" type="ORF">BRAN1462_LOCUS44042</name>
</gene>
<name>A0A6U6QKQ5_9DINO</name>
<feature type="region of interest" description="Disordered" evidence="2">
    <location>
        <begin position="206"/>
        <end position="225"/>
    </location>
</feature>